<dbReference type="EMBL" id="KN832164">
    <property type="protein sequence ID" value="KIN93478.1"/>
    <property type="molecule type" value="Genomic_DNA"/>
</dbReference>
<evidence type="ECO:0000313" key="1">
    <source>
        <dbReference type="EMBL" id="KIN93478.1"/>
    </source>
</evidence>
<keyword evidence="2" id="KW-1185">Reference proteome</keyword>
<dbReference type="Proteomes" id="UP000054217">
    <property type="component" value="Unassembled WGS sequence"/>
</dbReference>
<dbReference type="InParanoid" id="A0A0C3ND23"/>
<organism evidence="1 2">
    <name type="scientific">Pisolithus tinctorius Marx 270</name>
    <dbReference type="NCBI Taxonomy" id="870435"/>
    <lineage>
        <taxon>Eukaryota</taxon>
        <taxon>Fungi</taxon>
        <taxon>Dikarya</taxon>
        <taxon>Basidiomycota</taxon>
        <taxon>Agaricomycotina</taxon>
        <taxon>Agaricomycetes</taxon>
        <taxon>Agaricomycetidae</taxon>
        <taxon>Boletales</taxon>
        <taxon>Sclerodermatineae</taxon>
        <taxon>Pisolithaceae</taxon>
        <taxon>Pisolithus</taxon>
    </lineage>
</organism>
<accession>A0A0C3ND23</accession>
<protein>
    <submittedName>
        <fullName evidence="1">Uncharacterized protein</fullName>
    </submittedName>
</protein>
<reference evidence="2" key="2">
    <citation type="submission" date="2015-01" db="EMBL/GenBank/DDBJ databases">
        <title>Evolutionary Origins and Diversification of the Mycorrhizal Mutualists.</title>
        <authorList>
            <consortium name="DOE Joint Genome Institute"/>
            <consortium name="Mycorrhizal Genomics Consortium"/>
            <person name="Kohler A."/>
            <person name="Kuo A."/>
            <person name="Nagy L.G."/>
            <person name="Floudas D."/>
            <person name="Copeland A."/>
            <person name="Barry K.W."/>
            <person name="Cichocki N."/>
            <person name="Veneault-Fourrey C."/>
            <person name="LaButti K."/>
            <person name="Lindquist E.A."/>
            <person name="Lipzen A."/>
            <person name="Lundell T."/>
            <person name="Morin E."/>
            <person name="Murat C."/>
            <person name="Riley R."/>
            <person name="Ohm R."/>
            <person name="Sun H."/>
            <person name="Tunlid A."/>
            <person name="Henrissat B."/>
            <person name="Grigoriev I.V."/>
            <person name="Hibbett D.S."/>
            <person name="Martin F."/>
        </authorList>
    </citation>
    <scope>NUCLEOTIDE SEQUENCE [LARGE SCALE GENOMIC DNA]</scope>
    <source>
        <strain evidence="2">Marx 270</strain>
    </source>
</reference>
<evidence type="ECO:0000313" key="2">
    <source>
        <dbReference type="Proteomes" id="UP000054217"/>
    </source>
</evidence>
<reference evidence="1 2" key="1">
    <citation type="submission" date="2014-04" db="EMBL/GenBank/DDBJ databases">
        <authorList>
            <consortium name="DOE Joint Genome Institute"/>
            <person name="Kuo A."/>
            <person name="Kohler A."/>
            <person name="Costa M.D."/>
            <person name="Nagy L.G."/>
            <person name="Floudas D."/>
            <person name="Copeland A."/>
            <person name="Barry K.W."/>
            <person name="Cichocki N."/>
            <person name="Veneault-Fourrey C."/>
            <person name="LaButti K."/>
            <person name="Lindquist E.A."/>
            <person name="Lipzen A."/>
            <person name="Lundell T."/>
            <person name="Morin E."/>
            <person name="Murat C."/>
            <person name="Sun H."/>
            <person name="Tunlid A."/>
            <person name="Henrissat B."/>
            <person name="Grigoriev I.V."/>
            <person name="Hibbett D.S."/>
            <person name="Martin F."/>
            <person name="Nordberg H.P."/>
            <person name="Cantor M.N."/>
            <person name="Hua S.X."/>
        </authorList>
    </citation>
    <scope>NUCLEOTIDE SEQUENCE [LARGE SCALE GENOMIC DNA]</scope>
    <source>
        <strain evidence="1 2">Marx 270</strain>
    </source>
</reference>
<dbReference type="HOGENOM" id="CLU_2159450_0_0_1"/>
<name>A0A0C3ND23_PISTI</name>
<dbReference type="AlphaFoldDB" id="A0A0C3ND23"/>
<proteinExistence type="predicted"/>
<sequence>MRFFSAANLYLYDSLVSFESPRSTALVAVDPSIQRFSLRLFVSTGLFLRGKPQETISVTGSGVDTEGLQHNVEKLKKTRSDVKSKNGGEIVKEVILAREEAKMACLHALRS</sequence>
<gene>
    <name evidence="1" type="ORF">M404DRAFT_36065</name>
</gene>